<feature type="region of interest" description="Disordered" evidence="1">
    <location>
        <begin position="1"/>
        <end position="44"/>
    </location>
</feature>
<dbReference type="EMBL" id="AMZH03001331">
    <property type="protein sequence ID" value="RRT79702.1"/>
    <property type="molecule type" value="Genomic_DNA"/>
</dbReference>
<feature type="compositionally biased region" description="Basic and acidic residues" evidence="1">
    <location>
        <begin position="19"/>
        <end position="28"/>
    </location>
</feature>
<feature type="compositionally biased region" description="Basic residues" evidence="1">
    <location>
        <begin position="33"/>
        <end position="44"/>
    </location>
</feature>
<dbReference type="Proteomes" id="UP000287651">
    <property type="component" value="Unassembled WGS sequence"/>
</dbReference>
<gene>
    <name evidence="2" type="ORF">B296_00024078</name>
</gene>
<comment type="caution">
    <text evidence="2">The sequence shown here is derived from an EMBL/GenBank/DDBJ whole genome shotgun (WGS) entry which is preliminary data.</text>
</comment>
<evidence type="ECO:0000313" key="2">
    <source>
        <dbReference type="EMBL" id="RRT79702.1"/>
    </source>
</evidence>
<protein>
    <submittedName>
        <fullName evidence="2">Uncharacterized protein</fullName>
    </submittedName>
</protein>
<proteinExistence type="predicted"/>
<feature type="region of interest" description="Disordered" evidence="1">
    <location>
        <begin position="78"/>
        <end position="99"/>
    </location>
</feature>
<evidence type="ECO:0000313" key="3">
    <source>
        <dbReference type="Proteomes" id="UP000287651"/>
    </source>
</evidence>
<accession>A0A427ATW4</accession>
<reference evidence="2 3" key="1">
    <citation type="journal article" date="2014" name="Agronomy (Basel)">
        <title>A Draft Genome Sequence for Ensete ventricosum, the Drought-Tolerant Tree Against Hunger.</title>
        <authorList>
            <person name="Harrison J."/>
            <person name="Moore K.A."/>
            <person name="Paszkiewicz K."/>
            <person name="Jones T."/>
            <person name="Grant M."/>
            <person name="Ambacheew D."/>
            <person name="Muzemil S."/>
            <person name="Studholme D.J."/>
        </authorList>
    </citation>
    <scope>NUCLEOTIDE SEQUENCE [LARGE SCALE GENOMIC DNA]</scope>
</reference>
<organism evidence="2 3">
    <name type="scientific">Ensete ventricosum</name>
    <name type="common">Abyssinian banana</name>
    <name type="synonym">Musa ensete</name>
    <dbReference type="NCBI Taxonomy" id="4639"/>
    <lineage>
        <taxon>Eukaryota</taxon>
        <taxon>Viridiplantae</taxon>
        <taxon>Streptophyta</taxon>
        <taxon>Embryophyta</taxon>
        <taxon>Tracheophyta</taxon>
        <taxon>Spermatophyta</taxon>
        <taxon>Magnoliopsida</taxon>
        <taxon>Liliopsida</taxon>
        <taxon>Zingiberales</taxon>
        <taxon>Musaceae</taxon>
        <taxon>Ensete</taxon>
    </lineage>
</organism>
<sequence>MHQISSRQVRVRKKQNKKPNQESKKESGGKITHIPRKKPIRVGPRRHFLGAEKDDCGCGSTRGLREEDSILGFLIGVGGDKEEEEEPRVRRRKEVGSGK</sequence>
<dbReference type="AlphaFoldDB" id="A0A427ATW4"/>
<name>A0A427ATW4_ENSVE</name>
<evidence type="ECO:0000256" key="1">
    <source>
        <dbReference type="SAM" id="MobiDB-lite"/>
    </source>
</evidence>